<sequence>MNPDVSFKVGPDGNPVLKEDGSTATTFTTHPTVGQTAGGAFLTYAGSRTGVVTIFPDIAKVRRFKSAGTPTNPSLTAITIHELLDHGLDFIRTGNNNKSSGPSINNVTYQNNALKIIKSTTRVGHDNQ</sequence>
<keyword evidence="2" id="KW-1185">Reference proteome</keyword>
<organism evidence="1 2">
    <name type="scientific">Flavobacterium rhizosphaerae</name>
    <dbReference type="NCBI Taxonomy" id="3163298"/>
    <lineage>
        <taxon>Bacteria</taxon>
        <taxon>Pseudomonadati</taxon>
        <taxon>Bacteroidota</taxon>
        <taxon>Flavobacteriia</taxon>
        <taxon>Flavobacteriales</taxon>
        <taxon>Flavobacteriaceae</taxon>
        <taxon>Flavobacterium</taxon>
    </lineage>
</organism>
<gene>
    <name evidence="1" type="ORF">ABS766_14655</name>
</gene>
<comment type="caution">
    <text evidence="1">The sequence shown here is derived from an EMBL/GenBank/DDBJ whole genome shotgun (WGS) entry which is preliminary data.</text>
</comment>
<accession>A0ABW8YZC6</accession>
<protein>
    <submittedName>
        <fullName evidence="1">Uncharacterized protein</fullName>
    </submittedName>
</protein>
<dbReference type="EMBL" id="JBELPZ010000020">
    <property type="protein sequence ID" value="MFL9845661.1"/>
    <property type="molecule type" value="Genomic_DNA"/>
</dbReference>
<proteinExistence type="predicted"/>
<evidence type="ECO:0000313" key="2">
    <source>
        <dbReference type="Proteomes" id="UP001629156"/>
    </source>
</evidence>
<reference evidence="1 2" key="1">
    <citation type="submission" date="2024-06" db="EMBL/GenBank/DDBJ databases">
        <authorList>
            <person name="Kaempfer P."/>
            <person name="Viver T."/>
        </authorList>
    </citation>
    <scope>NUCLEOTIDE SEQUENCE [LARGE SCALE GENOMIC DNA]</scope>
    <source>
        <strain evidence="1 2">ST-119</strain>
    </source>
</reference>
<name>A0ABW8YZC6_9FLAO</name>
<dbReference type="Proteomes" id="UP001629156">
    <property type="component" value="Unassembled WGS sequence"/>
</dbReference>
<dbReference type="RefSeq" id="WP_408085943.1">
    <property type="nucleotide sequence ID" value="NZ_JBELPZ010000020.1"/>
</dbReference>
<evidence type="ECO:0000313" key="1">
    <source>
        <dbReference type="EMBL" id="MFL9845661.1"/>
    </source>
</evidence>